<dbReference type="EMBL" id="CAJNOC010000171">
    <property type="protein sequence ID" value="CAF0722413.1"/>
    <property type="molecule type" value="Genomic_DNA"/>
</dbReference>
<dbReference type="AlphaFoldDB" id="A0A813MD12"/>
<feature type="compositionally biased region" description="Acidic residues" evidence="1">
    <location>
        <begin position="414"/>
        <end position="424"/>
    </location>
</feature>
<dbReference type="PANTHER" id="PTHR23352">
    <property type="entry name" value="NEURAL PROLIFERATION DIFFERENTIATION AND CONTROL PROTEIN-1 NPDC-1 PROTEIN"/>
    <property type="match status" value="1"/>
</dbReference>
<dbReference type="InterPro" id="IPR009635">
    <property type="entry name" value="NPDC1"/>
</dbReference>
<evidence type="ECO:0000256" key="1">
    <source>
        <dbReference type="SAM" id="MobiDB-lite"/>
    </source>
</evidence>
<accession>A0A813MD12</accession>
<keyword evidence="2" id="KW-0812">Transmembrane</keyword>
<feature type="region of interest" description="Disordered" evidence="1">
    <location>
        <begin position="456"/>
        <end position="514"/>
    </location>
</feature>
<dbReference type="GO" id="GO:0016020">
    <property type="term" value="C:membrane"/>
    <property type="evidence" value="ECO:0007669"/>
    <property type="project" value="InterPro"/>
</dbReference>
<evidence type="ECO:0000313" key="3">
    <source>
        <dbReference type="EMBL" id="CAF0722413.1"/>
    </source>
</evidence>
<dbReference type="PANTHER" id="PTHR23352:SF2">
    <property type="entry name" value="NEURAL PROLIFERATION DIFFERENTIATION AND CONTROL PROTEIN 1"/>
    <property type="match status" value="1"/>
</dbReference>
<sequence>MVFVNKRAVPISLGILFIILFINIDQSIGSYPSGIIREENYVNRKLKAETGKNNKKADRVYTNKEVVFGSEDDDDDNDDLRQKLGDTPVNVKPVQRSQRIDLKNMKHQDQYEHKIKSFHKNKNLQRDYLKKQEENFDLNYDSILDELLQNSDLFEDVMNMKDIGTSIGKNRFDDLDQEHMPVDELINNNNKHEHEKSSSRFRNFNKKKFNTNNNNLDKLTHSNNKPVKYYDVKENLFPEKEYNKQFIHENNLENDVLLPEDEDLLKKIDDLNLDLGSQATKDHEKKPINSNPSMANKQPTLTVDPTFATIDQIKKQNNYLFIFVIAGCSMAGVIALIAAGVCWYTVYRSPKGIDDNYGTKNGKLSPSGSLKSNSTSSGDRRLAQSAQMYHYQHQKQQMIAMEKANNDAKPENSDNSDGETEEGDYTVYECPGLAPTGEMEVKNPLFKEEFSSNSIYQSTLPPSYSTVSQQGNETSPKSEQLIDLEEKKEDSKSSVQPAESIAIDIQETSPTSQN</sequence>
<keyword evidence="2" id="KW-0472">Membrane</keyword>
<feature type="region of interest" description="Disordered" evidence="1">
    <location>
        <begin position="404"/>
        <end position="425"/>
    </location>
</feature>
<feature type="compositionally biased region" description="Polar residues" evidence="1">
    <location>
        <begin position="456"/>
        <end position="478"/>
    </location>
</feature>
<evidence type="ECO:0000256" key="2">
    <source>
        <dbReference type="SAM" id="Phobius"/>
    </source>
</evidence>
<keyword evidence="2" id="KW-1133">Transmembrane helix</keyword>
<dbReference type="Proteomes" id="UP000663879">
    <property type="component" value="Unassembled WGS sequence"/>
</dbReference>
<feature type="transmembrane region" description="Helical" evidence="2">
    <location>
        <begin position="319"/>
        <end position="346"/>
    </location>
</feature>
<evidence type="ECO:0008006" key="5">
    <source>
        <dbReference type="Google" id="ProtNLM"/>
    </source>
</evidence>
<feature type="region of interest" description="Disordered" evidence="1">
    <location>
        <begin position="355"/>
        <end position="381"/>
    </location>
</feature>
<name>A0A813MD12_9BILA</name>
<feature type="compositionally biased region" description="Low complexity" evidence="1">
    <location>
        <begin position="360"/>
        <end position="377"/>
    </location>
</feature>
<comment type="caution">
    <text evidence="3">The sequence shown here is derived from an EMBL/GenBank/DDBJ whole genome shotgun (WGS) entry which is preliminary data.</text>
</comment>
<feature type="region of interest" description="Disordered" evidence="1">
    <location>
        <begin position="278"/>
        <end position="300"/>
    </location>
</feature>
<evidence type="ECO:0000313" key="4">
    <source>
        <dbReference type="Proteomes" id="UP000663879"/>
    </source>
</evidence>
<gene>
    <name evidence="3" type="ORF">OXX778_LOCUS2259</name>
</gene>
<protein>
    <recommendedName>
        <fullName evidence="5">Neural proliferation differentiation and control protein 1</fullName>
    </recommendedName>
</protein>
<reference evidence="3" key="1">
    <citation type="submission" date="2021-02" db="EMBL/GenBank/DDBJ databases">
        <authorList>
            <person name="Nowell W R."/>
        </authorList>
    </citation>
    <scope>NUCLEOTIDE SEQUENCE</scope>
    <source>
        <strain evidence="3">Ploen Becks lab</strain>
    </source>
</reference>
<feature type="compositionally biased region" description="Polar residues" evidence="1">
    <location>
        <begin position="288"/>
        <end position="300"/>
    </location>
</feature>
<dbReference type="Pfam" id="PF06809">
    <property type="entry name" value="NPDC1"/>
    <property type="match status" value="1"/>
</dbReference>
<dbReference type="OrthoDB" id="6270617at2759"/>
<proteinExistence type="predicted"/>
<organism evidence="3 4">
    <name type="scientific">Brachionus calyciflorus</name>
    <dbReference type="NCBI Taxonomy" id="104777"/>
    <lineage>
        <taxon>Eukaryota</taxon>
        <taxon>Metazoa</taxon>
        <taxon>Spiralia</taxon>
        <taxon>Gnathifera</taxon>
        <taxon>Rotifera</taxon>
        <taxon>Eurotatoria</taxon>
        <taxon>Monogononta</taxon>
        <taxon>Pseudotrocha</taxon>
        <taxon>Ploima</taxon>
        <taxon>Brachionidae</taxon>
        <taxon>Brachionus</taxon>
    </lineage>
</organism>
<keyword evidence="4" id="KW-1185">Reference proteome</keyword>